<evidence type="ECO:0000313" key="3">
    <source>
        <dbReference type="Proteomes" id="UP000287996"/>
    </source>
</evidence>
<reference evidence="2 3" key="1">
    <citation type="journal article" date="2011" name="Front. Microbiol.">
        <title>Genomic signatures of strain selection and enhancement in Bacillus atrophaeus var. globigii, a historical biowarfare simulant.</title>
        <authorList>
            <person name="Gibbons H.S."/>
            <person name="Broomall S.M."/>
            <person name="McNew L.A."/>
            <person name="Daligault H."/>
            <person name="Chapman C."/>
            <person name="Bruce D."/>
            <person name="Karavis M."/>
            <person name="Krepps M."/>
            <person name="McGregor P.A."/>
            <person name="Hong C."/>
            <person name="Park K.H."/>
            <person name="Akmal A."/>
            <person name="Feldman A."/>
            <person name="Lin J.S."/>
            <person name="Chang W.E."/>
            <person name="Higgs B.W."/>
            <person name="Demirev P."/>
            <person name="Lindquist J."/>
            <person name="Liem A."/>
            <person name="Fochler E."/>
            <person name="Read T.D."/>
            <person name="Tapia R."/>
            <person name="Johnson S."/>
            <person name="Bishop-Lilly K.A."/>
            <person name="Detter C."/>
            <person name="Han C."/>
            <person name="Sozhamannan S."/>
            <person name="Rosenzweig C.N."/>
            <person name="Skowronski E.W."/>
        </authorList>
    </citation>
    <scope>NUCLEOTIDE SEQUENCE [LARGE SCALE GENOMIC DNA]</scope>
    <source>
        <strain evidence="2 3">CC-PW-9</strain>
    </source>
</reference>
<organism evidence="2 3">
    <name type="scientific">Idiomarina tyrosinivorans</name>
    <dbReference type="NCBI Taxonomy" id="1445662"/>
    <lineage>
        <taxon>Bacteria</taxon>
        <taxon>Pseudomonadati</taxon>
        <taxon>Pseudomonadota</taxon>
        <taxon>Gammaproteobacteria</taxon>
        <taxon>Alteromonadales</taxon>
        <taxon>Idiomarinaceae</taxon>
        <taxon>Idiomarina</taxon>
    </lineage>
</organism>
<accession>A0A432ZM13</accession>
<gene>
    <name evidence="2" type="ORF">CWI84_09750</name>
</gene>
<dbReference type="OrthoDB" id="9786188at2"/>
<evidence type="ECO:0000313" key="2">
    <source>
        <dbReference type="EMBL" id="RUO78832.1"/>
    </source>
</evidence>
<proteinExistence type="predicted"/>
<dbReference type="AlphaFoldDB" id="A0A432ZM13"/>
<comment type="caution">
    <text evidence="2">The sequence shown here is derived from an EMBL/GenBank/DDBJ whole genome shotgun (WGS) entry which is preliminary data.</text>
</comment>
<dbReference type="InterPro" id="IPR008265">
    <property type="entry name" value="Lipase_GDSL_AS"/>
</dbReference>
<dbReference type="SUPFAM" id="SSF52266">
    <property type="entry name" value="SGNH hydrolase"/>
    <property type="match status" value="1"/>
</dbReference>
<feature type="domain" description="SGNH hydrolase-type esterase" evidence="1">
    <location>
        <begin position="33"/>
        <end position="192"/>
    </location>
</feature>
<evidence type="ECO:0000259" key="1">
    <source>
        <dbReference type="Pfam" id="PF13472"/>
    </source>
</evidence>
<sequence>MTKTPKFYGLHWLLVIFLVVLIRPVLANDSLVILGDSLSAGYGVAKNQTWVSLLQQRWQQAHPNLTIINASISGETTQGALNRLDNILAEHQPAAIFVELGGNDGLRGFDLSQLRQRINQIIDAAQQQGVSVALSEVQLPPNYGPRFAEMFNQTYQQIADQQGITLVPFFMKPLVGKVGMIQDDGIHPTAKAQPLIADFLEPYLLDLVKQESKQ</sequence>
<dbReference type="Proteomes" id="UP000287996">
    <property type="component" value="Unassembled WGS sequence"/>
</dbReference>
<dbReference type="PANTHER" id="PTHR30383">
    <property type="entry name" value="THIOESTERASE 1/PROTEASE 1/LYSOPHOSPHOLIPASE L1"/>
    <property type="match status" value="1"/>
</dbReference>
<protein>
    <submittedName>
        <fullName evidence="2">Arylesterase</fullName>
    </submittedName>
</protein>
<dbReference type="InterPro" id="IPR051532">
    <property type="entry name" value="Ester_Hydrolysis_Enzymes"/>
</dbReference>
<dbReference type="GO" id="GO:0006629">
    <property type="term" value="P:lipid metabolic process"/>
    <property type="evidence" value="ECO:0007669"/>
    <property type="project" value="InterPro"/>
</dbReference>
<dbReference type="PROSITE" id="PS01098">
    <property type="entry name" value="LIPASE_GDSL_SER"/>
    <property type="match status" value="1"/>
</dbReference>
<dbReference type="GO" id="GO:0004622">
    <property type="term" value="F:phosphatidylcholine lysophospholipase activity"/>
    <property type="evidence" value="ECO:0007669"/>
    <property type="project" value="TreeGrafter"/>
</dbReference>
<dbReference type="PANTHER" id="PTHR30383:SF24">
    <property type="entry name" value="THIOESTERASE 1_PROTEASE 1_LYSOPHOSPHOLIPASE L1"/>
    <property type="match status" value="1"/>
</dbReference>
<dbReference type="InterPro" id="IPR013830">
    <property type="entry name" value="SGNH_hydro"/>
</dbReference>
<dbReference type="Gene3D" id="3.40.50.1110">
    <property type="entry name" value="SGNH hydrolase"/>
    <property type="match status" value="1"/>
</dbReference>
<keyword evidence="3" id="KW-1185">Reference proteome</keyword>
<dbReference type="EMBL" id="PIQH01000009">
    <property type="protein sequence ID" value="RUO78832.1"/>
    <property type="molecule type" value="Genomic_DNA"/>
</dbReference>
<name>A0A432ZM13_9GAMM</name>
<dbReference type="InterPro" id="IPR036514">
    <property type="entry name" value="SGNH_hydro_sf"/>
</dbReference>
<dbReference type="CDD" id="cd01822">
    <property type="entry name" value="Lysophospholipase_L1_like"/>
    <property type="match status" value="1"/>
</dbReference>
<dbReference type="Pfam" id="PF13472">
    <property type="entry name" value="Lipase_GDSL_2"/>
    <property type="match status" value="1"/>
</dbReference>